<dbReference type="Gene3D" id="3.40.47.10">
    <property type="match status" value="1"/>
</dbReference>
<feature type="domain" description="Thiolase C-terminal" evidence="1">
    <location>
        <begin position="269"/>
        <end position="377"/>
    </location>
</feature>
<keyword evidence="3" id="KW-1185">Reference proteome</keyword>
<dbReference type="SUPFAM" id="SSF53901">
    <property type="entry name" value="Thiolase-like"/>
    <property type="match status" value="2"/>
</dbReference>
<reference evidence="2 3" key="1">
    <citation type="submission" date="2021-03" db="EMBL/GenBank/DDBJ databases">
        <title>Tianweitania aestuarii sp. nov., isolated from a tidal flat.</title>
        <authorList>
            <person name="Park S."/>
            <person name="Yoon J.-H."/>
        </authorList>
    </citation>
    <scope>NUCLEOTIDE SEQUENCE [LARGE SCALE GENOMIC DNA]</scope>
    <source>
        <strain evidence="2 3">BSSL-BM11</strain>
    </source>
</reference>
<comment type="caution">
    <text evidence="2">The sequence shown here is derived from an EMBL/GenBank/DDBJ whole genome shotgun (WGS) entry which is preliminary data.</text>
</comment>
<proteinExistence type="predicted"/>
<dbReference type="InterPro" id="IPR055140">
    <property type="entry name" value="Thiolase_C_2"/>
</dbReference>
<dbReference type="Pfam" id="PF22691">
    <property type="entry name" value="Thiolase_C_1"/>
    <property type="match status" value="1"/>
</dbReference>
<evidence type="ECO:0000313" key="2">
    <source>
        <dbReference type="EMBL" id="MBS9721827.1"/>
    </source>
</evidence>
<dbReference type="PANTHER" id="PTHR42870">
    <property type="entry name" value="ACETYL-COA C-ACETYLTRANSFERASE"/>
    <property type="match status" value="1"/>
</dbReference>
<gene>
    <name evidence="2" type="ORF">JYU29_14145</name>
</gene>
<evidence type="ECO:0000313" key="3">
    <source>
        <dbReference type="Proteomes" id="UP001297272"/>
    </source>
</evidence>
<evidence type="ECO:0000259" key="1">
    <source>
        <dbReference type="Pfam" id="PF22691"/>
    </source>
</evidence>
<accession>A0ABS5S1P4</accession>
<dbReference type="CDD" id="cd00829">
    <property type="entry name" value="SCP-x_thiolase"/>
    <property type="match status" value="1"/>
</dbReference>
<name>A0ABS5S1P4_9HYPH</name>
<dbReference type="InterPro" id="IPR016039">
    <property type="entry name" value="Thiolase-like"/>
</dbReference>
<dbReference type="EMBL" id="JAFMNX010000003">
    <property type="protein sequence ID" value="MBS9721827.1"/>
    <property type="molecule type" value="Genomic_DNA"/>
</dbReference>
<organism evidence="2 3">
    <name type="scientific">Tianweitania aestuarii</name>
    <dbReference type="NCBI Taxonomy" id="2814886"/>
    <lineage>
        <taxon>Bacteria</taxon>
        <taxon>Pseudomonadati</taxon>
        <taxon>Pseudomonadota</taxon>
        <taxon>Alphaproteobacteria</taxon>
        <taxon>Hyphomicrobiales</taxon>
        <taxon>Phyllobacteriaceae</taxon>
        <taxon>Tianweitania</taxon>
    </lineage>
</organism>
<dbReference type="Proteomes" id="UP001297272">
    <property type="component" value="Unassembled WGS sequence"/>
</dbReference>
<protein>
    <submittedName>
        <fullName evidence="2">Thiolase family protein</fullName>
    </submittedName>
</protein>
<dbReference type="PANTHER" id="PTHR42870:SF1">
    <property type="entry name" value="NON-SPECIFIC LIPID-TRANSFER PROTEIN-LIKE 2"/>
    <property type="match status" value="1"/>
</dbReference>
<dbReference type="RefSeq" id="WP_213985443.1">
    <property type="nucleotide sequence ID" value="NZ_JAFMNX010000003.1"/>
</dbReference>
<sequence>MGPGLRGGRKGYDGVVLAAPVTVPYMRFSIESTAWWVGRALAALSQASGIAHQNFDGFSLASFSTAPDTAIGLTQHFGLSPRFVDFIPMGGASGIVSIRHAARAVQAGDADIVACVAADTNHVNSFRHSLENFSRFSQDAVYPYGTGGPNVSFALIAANYMRKYGAARADFGKIAVAQRSNALKNPHALMKKPLSMEQYMNARAIAEPIHLFDCVMPCAGAEAFLVMREETARAEGLPYARLLSAIERHHAFAQDAIQERGGWVQDIDELYAMAGVRPQQIDVLQTYDDYPVISMMQFEDLGFCRKGEGPDFVRQHDLTIGGSFPHNTSGGQLSAGQAGAAGGHLGIVEAVRQVTGRAEGTQVANAKLALASGFGMINYDRGLASGAVILAGNEP</sequence>